<dbReference type="NCBIfam" id="TIGR01907">
    <property type="entry name" value="casE_Cse3"/>
    <property type="match status" value="1"/>
</dbReference>
<dbReference type="AlphaFoldDB" id="A0A2I1IIR9"/>
<dbReference type="STRING" id="1176165.GCA_001584405_00154"/>
<organism evidence="1 2">
    <name type="scientific">Brevibacterium ravenspurgense</name>
    <dbReference type="NCBI Taxonomy" id="479117"/>
    <lineage>
        <taxon>Bacteria</taxon>
        <taxon>Bacillati</taxon>
        <taxon>Actinomycetota</taxon>
        <taxon>Actinomycetes</taxon>
        <taxon>Micrococcales</taxon>
        <taxon>Brevibacteriaceae</taxon>
        <taxon>Brevibacterium</taxon>
    </lineage>
</organism>
<dbReference type="SMART" id="SM01101">
    <property type="entry name" value="CRISPR_assoc"/>
    <property type="match status" value="1"/>
</dbReference>
<proteinExistence type="predicted"/>
<name>A0A2I1IIR9_9MICO</name>
<dbReference type="Pfam" id="PF08798">
    <property type="entry name" value="CRISPR_assoc"/>
    <property type="match status" value="1"/>
</dbReference>
<protein>
    <submittedName>
        <fullName evidence="1">Type I-E CRISPR-associated protein Cas6/Cse3/CasE</fullName>
    </submittedName>
</protein>
<sequence length="232" mass="26183">MFFSRIQINPALRKSRAALANPHLIHGMMTKSVPPDQQTTDEGRLLWRVDRGHHETVLYAVTPVQPRFDHVIEQLGWQTSPAQTTDYGRLLDSLRRGQQYSFRATLNPVKKKDGKRLPHVTVDQQMKWFLERADGWGFVVPTAIQEASRDASVPTDGDIRLARLSVVRRDDNRFSKPTAAGDQRRVTHRLAVFEGVLEVTDPDRLRHSLSFGMGSGKAHGAGLMTLSKQGIR</sequence>
<comment type="caution">
    <text evidence="1">The sequence shown here is derived from an EMBL/GenBank/DDBJ whole genome shotgun (WGS) entry which is preliminary data.</text>
</comment>
<dbReference type="Gene3D" id="3.30.70.1210">
    <property type="entry name" value="Crispr-associated protein, domain 2"/>
    <property type="match status" value="1"/>
</dbReference>
<evidence type="ECO:0000313" key="1">
    <source>
        <dbReference type="EMBL" id="PKY71000.1"/>
    </source>
</evidence>
<reference evidence="1 2" key="1">
    <citation type="submission" date="2017-12" db="EMBL/GenBank/DDBJ databases">
        <title>Phylogenetic diversity of female urinary microbiome.</title>
        <authorList>
            <person name="Thomas-White K."/>
            <person name="Wolfe A.J."/>
        </authorList>
    </citation>
    <scope>NUCLEOTIDE SEQUENCE [LARGE SCALE GENOMIC DNA]</scope>
    <source>
        <strain evidence="1 2">UMB0426</strain>
    </source>
</reference>
<gene>
    <name evidence="1" type="primary">cas6e</name>
    <name evidence="1" type="ORF">CYJ40_02795</name>
</gene>
<dbReference type="RefSeq" id="WP_101671975.1">
    <property type="nucleotide sequence ID" value="NZ_PKGO01000002.1"/>
</dbReference>
<accession>A0A2I1IIR9</accession>
<dbReference type="Proteomes" id="UP000242755">
    <property type="component" value="Unassembled WGS sequence"/>
</dbReference>
<dbReference type="SUPFAM" id="SSF117987">
    <property type="entry name" value="CRISPR-associated protein"/>
    <property type="match status" value="2"/>
</dbReference>
<evidence type="ECO:0000313" key="2">
    <source>
        <dbReference type="Proteomes" id="UP000242755"/>
    </source>
</evidence>
<dbReference type="InterPro" id="IPR010179">
    <property type="entry name" value="CRISPR-assoc_prot_Cse3"/>
</dbReference>
<dbReference type="EMBL" id="PKGO01000002">
    <property type="protein sequence ID" value="PKY71000.1"/>
    <property type="molecule type" value="Genomic_DNA"/>
</dbReference>
<dbReference type="CDD" id="cd09727">
    <property type="entry name" value="Cas6_I-E"/>
    <property type="match status" value="1"/>
</dbReference>
<dbReference type="Gene3D" id="3.30.70.1200">
    <property type="entry name" value="Crispr-associated protein, domain 1"/>
    <property type="match status" value="1"/>
</dbReference>